<comment type="caution">
    <text evidence="4">The sequence shown here is derived from an EMBL/GenBank/DDBJ whole genome shotgun (WGS) entry which is preliminary data.</text>
</comment>
<dbReference type="Gene3D" id="3.40.50.720">
    <property type="entry name" value="NAD(P)-binding Rossmann-like Domain"/>
    <property type="match status" value="1"/>
</dbReference>
<dbReference type="InterPro" id="IPR000683">
    <property type="entry name" value="Gfo/Idh/MocA-like_OxRdtase_N"/>
</dbReference>
<sequence length="382" mass="41835">MATHRVGIIMHGATGGLARKQHVGALAAIRKEGGLPLPSGDVLMPDPIFVGRSAERLAALVDEVGFGRTGTDLAAALENAEDTVFFDAAATALRFDVLSKAIDAGKHIYCEKPIAGSTAQAMELVHRAEKAGVKHGTVQDKMFLPGFANLEMVTRSGFLGRILEVRLEMGRWIFDGTLQDGGRPSWNYQSAGGGGLILDMFPHWRYMLEGLIGPLAAISCRWRTQIPRRVDEAGRPYDVDVEDCVFAQVEFENGVIGSVNSSWTTRPRRDAAIVVQIDGTEGSAVAGPQICYTQAGVNSRRFKPSADSPTPEDFYDDWQPVPQNTAPRNGYRMGWERFLRYVAAGDDAYPYSLRQGVKGVQLAELAYRSHEERRWIDIPALA</sequence>
<dbReference type="SUPFAM" id="SSF55347">
    <property type="entry name" value="Glyceraldehyde-3-phosphate dehydrogenase-like, C-terminal domain"/>
    <property type="match status" value="1"/>
</dbReference>
<protein>
    <submittedName>
        <fullName evidence="4">Gfo/Idh/MocA family oxidoreductase</fullName>
    </submittedName>
</protein>
<evidence type="ECO:0000313" key="4">
    <source>
        <dbReference type="EMBL" id="MCS0494759.1"/>
    </source>
</evidence>
<reference evidence="4" key="1">
    <citation type="submission" date="2022-08" db="EMBL/GenBank/DDBJ databases">
        <authorList>
            <person name="Li F."/>
        </authorList>
    </citation>
    <scope>NUCLEOTIDE SEQUENCE</scope>
    <source>
        <strain evidence="4">MQZ15Z-1</strain>
    </source>
</reference>
<evidence type="ECO:0000313" key="5">
    <source>
        <dbReference type="Proteomes" id="UP001151088"/>
    </source>
</evidence>
<evidence type="ECO:0000259" key="2">
    <source>
        <dbReference type="Pfam" id="PF01408"/>
    </source>
</evidence>
<dbReference type="AlphaFoldDB" id="A0A9X2P9W5"/>
<dbReference type="Pfam" id="PF01408">
    <property type="entry name" value="GFO_IDH_MocA"/>
    <property type="match status" value="1"/>
</dbReference>
<dbReference type="SUPFAM" id="SSF51735">
    <property type="entry name" value="NAD(P)-binding Rossmann-fold domains"/>
    <property type="match status" value="1"/>
</dbReference>
<keyword evidence="5" id="KW-1185">Reference proteome</keyword>
<evidence type="ECO:0000259" key="3">
    <source>
        <dbReference type="Pfam" id="PF22725"/>
    </source>
</evidence>
<dbReference type="InterPro" id="IPR036291">
    <property type="entry name" value="NAD(P)-bd_dom_sf"/>
</dbReference>
<proteinExistence type="predicted"/>
<accession>A0A9X2P9W5</accession>
<dbReference type="EMBL" id="JANTHZ010000002">
    <property type="protein sequence ID" value="MCS0494759.1"/>
    <property type="molecule type" value="Genomic_DNA"/>
</dbReference>
<dbReference type="GO" id="GO:0000166">
    <property type="term" value="F:nucleotide binding"/>
    <property type="evidence" value="ECO:0007669"/>
    <property type="project" value="InterPro"/>
</dbReference>
<dbReference type="Pfam" id="PF22725">
    <property type="entry name" value="GFO_IDH_MocA_C3"/>
    <property type="match status" value="1"/>
</dbReference>
<name>A0A9X2P9W5_9HYPH</name>
<dbReference type="Gene3D" id="3.30.360.10">
    <property type="entry name" value="Dihydrodipicolinate Reductase, domain 2"/>
    <property type="match status" value="1"/>
</dbReference>
<feature type="domain" description="GFO/IDH/MocA-like oxidoreductase" evidence="3">
    <location>
        <begin position="152"/>
        <end position="284"/>
    </location>
</feature>
<dbReference type="Proteomes" id="UP001151088">
    <property type="component" value="Unassembled WGS sequence"/>
</dbReference>
<evidence type="ECO:0000256" key="1">
    <source>
        <dbReference type="SAM" id="MobiDB-lite"/>
    </source>
</evidence>
<feature type="domain" description="Gfo/Idh/MocA-like oxidoreductase N-terminal" evidence="2">
    <location>
        <begin position="88"/>
        <end position="134"/>
    </location>
</feature>
<dbReference type="PANTHER" id="PTHR43708">
    <property type="entry name" value="CONSERVED EXPRESSED OXIDOREDUCTASE (EUROFUNG)"/>
    <property type="match status" value="1"/>
</dbReference>
<organism evidence="4 5">
    <name type="scientific">Ancylobacter mangrovi</name>
    <dbReference type="NCBI Taxonomy" id="2972472"/>
    <lineage>
        <taxon>Bacteria</taxon>
        <taxon>Pseudomonadati</taxon>
        <taxon>Pseudomonadota</taxon>
        <taxon>Alphaproteobacteria</taxon>
        <taxon>Hyphomicrobiales</taxon>
        <taxon>Xanthobacteraceae</taxon>
        <taxon>Ancylobacter</taxon>
    </lineage>
</organism>
<dbReference type="PANTHER" id="PTHR43708:SF4">
    <property type="entry name" value="OXIDOREDUCTASE YCEM-RELATED"/>
    <property type="match status" value="1"/>
</dbReference>
<feature type="region of interest" description="Disordered" evidence="1">
    <location>
        <begin position="301"/>
        <end position="322"/>
    </location>
</feature>
<gene>
    <name evidence="4" type="ORF">NVS89_06585</name>
</gene>
<dbReference type="RefSeq" id="WP_258731794.1">
    <property type="nucleotide sequence ID" value="NZ_JANTHZ010000002.1"/>
</dbReference>
<dbReference type="InterPro" id="IPR055170">
    <property type="entry name" value="GFO_IDH_MocA-like_dom"/>
</dbReference>
<dbReference type="InterPro" id="IPR051317">
    <property type="entry name" value="Gfo/Idh/MocA_oxidoreduct"/>
</dbReference>